<dbReference type="Proteomes" id="UP001430953">
    <property type="component" value="Unassembled WGS sequence"/>
</dbReference>
<evidence type="ECO:0000256" key="1">
    <source>
        <dbReference type="SAM" id="MobiDB-lite"/>
    </source>
</evidence>
<feature type="region of interest" description="Disordered" evidence="1">
    <location>
        <begin position="38"/>
        <end position="80"/>
    </location>
</feature>
<proteinExistence type="predicted"/>
<dbReference type="EMBL" id="JADYXP020000013">
    <property type="protein sequence ID" value="KAL0111482.1"/>
    <property type="molecule type" value="Genomic_DNA"/>
</dbReference>
<name>A0AAW2F7N1_9HYME</name>
<protein>
    <submittedName>
        <fullName evidence="2">Uncharacterized protein</fullName>
    </submittedName>
</protein>
<dbReference type="AlphaFoldDB" id="A0AAW2F7N1"/>
<evidence type="ECO:0000313" key="2">
    <source>
        <dbReference type="EMBL" id="KAL0111482.1"/>
    </source>
</evidence>
<organism evidence="2 3">
    <name type="scientific">Cardiocondyla obscurior</name>
    <dbReference type="NCBI Taxonomy" id="286306"/>
    <lineage>
        <taxon>Eukaryota</taxon>
        <taxon>Metazoa</taxon>
        <taxon>Ecdysozoa</taxon>
        <taxon>Arthropoda</taxon>
        <taxon>Hexapoda</taxon>
        <taxon>Insecta</taxon>
        <taxon>Pterygota</taxon>
        <taxon>Neoptera</taxon>
        <taxon>Endopterygota</taxon>
        <taxon>Hymenoptera</taxon>
        <taxon>Apocrita</taxon>
        <taxon>Aculeata</taxon>
        <taxon>Formicoidea</taxon>
        <taxon>Formicidae</taxon>
        <taxon>Myrmicinae</taxon>
        <taxon>Cardiocondyla</taxon>
    </lineage>
</organism>
<reference evidence="2 3" key="1">
    <citation type="submission" date="2023-03" db="EMBL/GenBank/DDBJ databases">
        <title>High recombination rates correlate with genetic variation in Cardiocondyla obscurior ants.</title>
        <authorList>
            <person name="Errbii M."/>
        </authorList>
    </citation>
    <scope>NUCLEOTIDE SEQUENCE [LARGE SCALE GENOMIC DNA]</scope>
    <source>
        <strain evidence="2">Alpha-2009</strain>
        <tissue evidence="2">Whole body</tissue>
    </source>
</reference>
<feature type="compositionally biased region" description="Basic residues" evidence="1">
    <location>
        <begin position="47"/>
        <end position="80"/>
    </location>
</feature>
<gene>
    <name evidence="2" type="ORF">PUN28_012990</name>
</gene>
<accession>A0AAW2F7N1</accession>
<sequence>MTLLSGQWSFMNTSRSAYQAIGARPSSRPFFRSFESKATVRTDTPLRQHRARTHHQQQYRHRRRRRHHHHHHRRRHRRRC</sequence>
<evidence type="ECO:0000313" key="3">
    <source>
        <dbReference type="Proteomes" id="UP001430953"/>
    </source>
</evidence>
<comment type="caution">
    <text evidence="2">The sequence shown here is derived from an EMBL/GenBank/DDBJ whole genome shotgun (WGS) entry which is preliminary data.</text>
</comment>
<keyword evidence="3" id="KW-1185">Reference proteome</keyword>